<comment type="caution">
    <text evidence="1">The sequence shown here is derived from an EMBL/GenBank/DDBJ whole genome shotgun (WGS) entry which is preliminary data.</text>
</comment>
<evidence type="ECO:0000313" key="1">
    <source>
        <dbReference type="EMBL" id="MDX2293621.1"/>
    </source>
</evidence>
<protein>
    <recommendedName>
        <fullName evidence="3">Acylphosphatase</fullName>
    </recommendedName>
</protein>
<sequence>QQLQSHGALGWTVEQRADGSVAVRIAGGDAEAIARALTATLGQPLEIERVERLVELGEGKPRRFRSAAS</sequence>
<dbReference type="RefSeq" id="WP_319010008.1">
    <property type="nucleotide sequence ID" value="NZ_JAWJZF010000367.1"/>
</dbReference>
<dbReference type="Proteomes" id="UP001278571">
    <property type="component" value="Unassembled WGS sequence"/>
</dbReference>
<feature type="non-terminal residue" evidence="1">
    <location>
        <position position="1"/>
    </location>
</feature>
<accession>A0ABU4K795</accession>
<evidence type="ECO:0000313" key="2">
    <source>
        <dbReference type="Proteomes" id="UP001278571"/>
    </source>
</evidence>
<organism evidence="1 2">
    <name type="scientific">Streptomyces roseolus</name>
    <dbReference type="NCBI Taxonomy" id="67358"/>
    <lineage>
        <taxon>Bacteria</taxon>
        <taxon>Bacillati</taxon>
        <taxon>Actinomycetota</taxon>
        <taxon>Actinomycetes</taxon>
        <taxon>Kitasatosporales</taxon>
        <taxon>Streptomycetaceae</taxon>
        <taxon>Streptomyces</taxon>
    </lineage>
</organism>
<evidence type="ECO:0008006" key="3">
    <source>
        <dbReference type="Google" id="ProtNLM"/>
    </source>
</evidence>
<name>A0ABU4K795_9ACTN</name>
<dbReference type="EMBL" id="JAWJZF010000367">
    <property type="protein sequence ID" value="MDX2293621.1"/>
    <property type="molecule type" value="Genomic_DNA"/>
</dbReference>
<keyword evidence="2" id="KW-1185">Reference proteome</keyword>
<proteinExistence type="predicted"/>
<gene>
    <name evidence="1" type="ORF">R2363_15760</name>
</gene>
<reference evidence="1 2" key="1">
    <citation type="submission" date="2023-10" db="EMBL/GenBank/DDBJ databases">
        <authorList>
            <person name="Wang X.X."/>
        </authorList>
    </citation>
    <scope>NUCLEOTIDE SEQUENCE [LARGE SCALE GENOMIC DNA]</scope>
    <source>
        <strain evidence="1 2">NBRC 12816</strain>
    </source>
</reference>